<keyword evidence="2" id="KW-1185">Reference proteome</keyword>
<reference evidence="1" key="1">
    <citation type="journal article" date="2023" name="Mol. Phylogenet. Evol.">
        <title>Genome-scale phylogeny and comparative genomics of the fungal order Sordariales.</title>
        <authorList>
            <person name="Hensen N."/>
            <person name="Bonometti L."/>
            <person name="Westerberg I."/>
            <person name="Brannstrom I.O."/>
            <person name="Guillou S."/>
            <person name="Cros-Aarteil S."/>
            <person name="Calhoun S."/>
            <person name="Haridas S."/>
            <person name="Kuo A."/>
            <person name="Mondo S."/>
            <person name="Pangilinan J."/>
            <person name="Riley R."/>
            <person name="LaButti K."/>
            <person name="Andreopoulos B."/>
            <person name="Lipzen A."/>
            <person name="Chen C."/>
            <person name="Yan M."/>
            <person name="Daum C."/>
            <person name="Ng V."/>
            <person name="Clum A."/>
            <person name="Steindorff A."/>
            <person name="Ohm R.A."/>
            <person name="Martin F."/>
            <person name="Silar P."/>
            <person name="Natvig D.O."/>
            <person name="Lalanne C."/>
            <person name="Gautier V."/>
            <person name="Ament-Velasquez S.L."/>
            <person name="Kruys A."/>
            <person name="Hutchinson M.I."/>
            <person name="Powell A.J."/>
            <person name="Barry K."/>
            <person name="Miller A.N."/>
            <person name="Grigoriev I.V."/>
            <person name="Debuchy R."/>
            <person name="Gladieux P."/>
            <person name="Hiltunen Thoren M."/>
            <person name="Johannesson H."/>
        </authorList>
    </citation>
    <scope>NUCLEOTIDE SEQUENCE</scope>
    <source>
        <strain evidence="1">CBS 731.68</strain>
    </source>
</reference>
<gene>
    <name evidence="1" type="ORF">N657DRAFT_278221</name>
</gene>
<evidence type="ECO:0000313" key="2">
    <source>
        <dbReference type="Proteomes" id="UP001302602"/>
    </source>
</evidence>
<name>A0AAN6U3I2_9PEZI</name>
<evidence type="ECO:0000313" key="1">
    <source>
        <dbReference type="EMBL" id="KAK4125775.1"/>
    </source>
</evidence>
<dbReference type="EMBL" id="MU853225">
    <property type="protein sequence ID" value="KAK4125775.1"/>
    <property type="molecule type" value="Genomic_DNA"/>
</dbReference>
<accession>A0AAN6U3I2</accession>
<dbReference type="Proteomes" id="UP001302602">
    <property type="component" value="Unassembled WGS sequence"/>
</dbReference>
<reference evidence="1" key="2">
    <citation type="submission" date="2023-05" db="EMBL/GenBank/DDBJ databases">
        <authorList>
            <consortium name="Lawrence Berkeley National Laboratory"/>
            <person name="Steindorff A."/>
            <person name="Hensen N."/>
            <person name="Bonometti L."/>
            <person name="Westerberg I."/>
            <person name="Brannstrom I.O."/>
            <person name="Guillou S."/>
            <person name="Cros-Aarteil S."/>
            <person name="Calhoun S."/>
            <person name="Haridas S."/>
            <person name="Kuo A."/>
            <person name="Mondo S."/>
            <person name="Pangilinan J."/>
            <person name="Riley R."/>
            <person name="Labutti K."/>
            <person name="Andreopoulos B."/>
            <person name="Lipzen A."/>
            <person name="Chen C."/>
            <person name="Yanf M."/>
            <person name="Daum C."/>
            <person name="Ng V."/>
            <person name="Clum A."/>
            <person name="Ohm R."/>
            <person name="Martin F."/>
            <person name="Silar P."/>
            <person name="Natvig D."/>
            <person name="Lalanne C."/>
            <person name="Gautier V."/>
            <person name="Ament-Velasquez S.L."/>
            <person name="Kruys A."/>
            <person name="Hutchinson M.I."/>
            <person name="Powell A.J."/>
            <person name="Barry K."/>
            <person name="Miller A.N."/>
            <person name="Grigoriev I.V."/>
            <person name="Debuchy R."/>
            <person name="Gladieux P."/>
            <person name="Thoren M.H."/>
            <person name="Johannesson H."/>
        </authorList>
    </citation>
    <scope>NUCLEOTIDE SEQUENCE</scope>
    <source>
        <strain evidence="1">CBS 731.68</strain>
    </source>
</reference>
<sequence>MTQSWPEEPNWFLSWMGVLRLHDTVSENVRVDAAGACGLWEFVGGTSNEGGAALPLRAGIQRDGFLRQPSLCCTPLLRQCQLRRSHQGTRRMRR</sequence>
<dbReference type="AlphaFoldDB" id="A0AAN6U3I2"/>
<organism evidence="1 2">
    <name type="scientific">Parathielavia appendiculata</name>
    <dbReference type="NCBI Taxonomy" id="2587402"/>
    <lineage>
        <taxon>Eukaryota</taxon>
        <taxon>Fungi</taxon>
        <taxon>Dikarya</taxon>
        <taxon>Ascomycota</taxon>
        <taxon>Pezizomycotina</taxon>
        <taxon>Sordariomycetes</taxon>
        <taxon>Sordariomycetidae</taxon>
        <taxon>Sordariales</taxon>
        <taxon>Chaetomiaceae</taxon>
        <taxon>Parathielavia</taxon>
    </lineage>
</organism>
<protein>
    <submittedName>
        <fullName evidence="1">Uncharacterized protein</fullName>
    </submittedName>
</protein>
<comment type="caution">
    <text evidence="1">The sequence shown here is derived from an EMBL/GenBank/DDBJ whole genome shotgun (WGS) entry which is preliminary data.</text>
</comment>
<proteinExistence type="predicted"/>
<dbReference type="GeneID" id="87823355"/>
<dbReference type="RefSeq" id="XP_062649546.1">
    <property type="nucleotide sequence ID" value="XM_062786587.1"/>
</dbReference>